<keyword evidence="2" id="KW-1133">Transmembrane helix</keyword>
<keyword evidence="4" id="KW-1185">Reference proteome</keyword>
<evidence type="ECO:0000313" key="3">
    <source>
        <dbReference type="EMBL" id="GJJ10429.1"/>
    </source>
</evidence>
<feature type="transmembrane region" description="Helical" evidence="2">
    <location>
        <begin position="101"/>
        <end position="118"/>
    </location>
</feature>
<dbReference type="Proteomes" id="UP001050691">
    <property type="component" value="Unassembled WGS sequence"/>
</dbReference>
<feature type="transmembrane region" description="Helical" evidence="2">
    <location>
        <begin position="20"/>
        <end position="43"/>
    </location>
</feature>
<gene>
    <name evidence="3" type="ORF">Clacol_004655</name>
</gene>
<evidence type="ECO:0000256" key="2">
    <source>
        <dbReference type="SAM" id="Phobius"/>
    </source>
</evidence>
<organism evidence="3 4">
    <name type="scientific">Clathrus columnatus</name>
    <dbReference type="NCBI Taxonomy" id="1419009"/>
    <lineage>
        <taxon>Eukaryota</taxon>
        <taxon>Fungi</taxon>
        <taxon>Dikarya</taxon>
        <taxon>Basidiomycota</taxon>
        <taxon>Agaricomycotina</taxon>
        <taxon>Agaricomycetes</taxon>
        <taxon>Phallomycetidae</taxon>
        <taxon>Phallales</taxon>
        <taxon>Clathraceae</taxon>
        <taxon>Clathrus</taxon>
    </lineage>
</organism>
<comment type="caution">
    <text evidence="3">The sequence shown here is derived from an EMBL/GenBank/DDBJ whole genome shotgun (WGS) entry which is preliminary data.</text>
</comment>
<feature type="region of interest" description="Disordered" evidence="1">
    <location>
        <begin position="192"/>
        <end position="216"/>
    </location>
</feature>
<keyword evidence="2" id="KW-0812">Transmembrane</keyword>
<feature type="compositionally biased region" description="Basic and acidic residues" evidence="1">
    <location>
        <begin position="206"/>
        <end position="216"/>
    </location>
</feature>
<protein>
    <submittedName>
        <fullName evidence="3">Uncharacterized protein</fullName>
    </submittedName>
</protein>
<sequence length="216" mass="24347">MYLHRQIGAISFSRVGPGPVLLLIELTICRTIQVETFIASLVYPLQQYLHVTHNPYIFILLLVNNVAVIFTDVLVFLAVIHQVWGLLKEKRRLGLHTEKDLVTLLLQQVTQVIISYILPITGAYVTTFQNVLSTILICDFTLDLRRRNTTARSLPNHSALELPDLNLLFRDNPVRSMQAVLGRLQESIIADMGERNGPVGTEGPDQLEREPDPDTA</sequence>
<evidence type="ECO:0000313" key="4">
    <source>
        <dbReference type="Proteomes" id="UP001050691"/>
    </source>
</evidence>
<accession>A0AAV5AB30</accession>
<dbReference type="EMBL" id="BPWL01000005">
    <property type="protein sequence ID" value="GJJ10429.1"/>
    <property type="molecule type" value="Genomic_DNA"/>
</dbReference>
<dbReference type="AlphaFoldDB" id="A0AAV5AB30"/>
<feature type="transmembrane region" description="Helical" evidence="2">
    <location>
        <begin position="55"/>
        <end position="80"/>
    </location>
</feature>
<keyword evidence="2" id="KW-0472">Membrane</keyword>
<proteinExistence type="predicted"/>
<evidence type="ECO:0000256" key="1">
    <source>
        <dbReference type="SAM" id="MobiDB-lite"/>
    </source>
</evidence>
<name>A0AAV5AB30_9AGAM</name>
<reference evidence="3" key="1">
    <citation type="submission" date="2021-10" db="EMBL/GenBank/DDBJ databases">
        <title>De novo Genome Assembly of Clathrus columnatus (Basidiomycota, Fungi) Using Illumina and Nanopore Sequence Data.</title>
        <authorList>
            <person name="Ogiso-Tanaka E."/>
            <person name="Itagaki H."/>
            <person name="Hosoya T."/>
            <person name="Hosaka K."/>
        </authorList>
    </citation>
    <scope>NUCLEOTIDE SEQUENCE</scope>
    <source>
        <strain evidence="3">MO-923</strain>
    </source>
</reference>